<proteinExistence type="predicted"/>
<dbReference type="PANTHER" id="PTHR40065">
    <property type="entry name" value="RNA-BINDING PROTEIN YHBY"/>
    <property type="match status" value="1"/>
</dbReference>
<keyword evidence="1 2" id="KW-0694">RNA-binding</keyword>
<dbReference type="SMART" id="SM01103">
    <property type="entry name" value="CRS1_YhbY"/>
    <property type="match status" value="1"/>
</dbReference>
<reference evidence="4" key="1">
    <citation type="journal article" date="2020" name="mSystems">
        <title>Genome- and Community-Level Interaction Insights into Carbon Utilization and Element Cycling Functions of Hydrothermarchaeota in Hydrothermal Sediment.</title>
        <authorList>
            <person name="Zhou Z."/>
            <person name="Liu Y."/>
            <person name="Xu W."/>
            <person name="Pan J."/>
            <person name="Luo Z.H."/>
            <person name="Li M."/>
        </authorList>
    </citation>
    <scope>NUCLEOTIDE SEQUENCE [LARGE SCALE GENOMIC DNA]</scope>
    <source>
        <strain evidence="4">SpSt-110</strain>
    </source>
</reference>
<gene>
    <name evidence="4" type="ORF">ENM60_00310</name>
</gene>
<dbReference type="PROSITE" id="PS51295">
    <property type="entry name" value="CRM"/>
    <property type="match status" value="1"/>
</dbReference>
<name>A0A7J3XX02_9CREN</name>
<dbReference type="AlphaFoldDB" id="A0A7J3XX02"/>
<feature type="domain" description="CRM" evidence="3">
    <location>
        <begin position="7"/>
        <end position="101"/>
    </location>
</feature>
<dbReference type="PANTHER" id="PTHR40065:SF3">
    <property type="entry name" value="RNA-BINDING PROTEIN YHBY"/>
    <property type="match status" value="1"/>
</dbReference>
<dbReference type="InterPro" id="IPR001890">
    <property type="entry name" value="RNA-binding_CRM"/>
</dbReference>
<dbReference type="SUPFAM" id="SSF75471">
    <property type="entry name" value="YhbY-like"/>
    <property type="match status" value="1"/>
</dbReference>
<protein>
    <submittedName>
        <fullName evidence="4">YhbY family RNA-binding protein</fullName>
    </submittedName>
</protein>
<dbReference type="Pfam" id="PF01985">
    <property type="entry name" value="CRS1_YhbY"/>
    <property type="match status" value="1"/>
</dbReference>
<comment type="caution">
    <text evidence="4">The sequence shown here is derived from an EMBL/GenBank/DDBJ whole genome shotgun (WGS) entry which is preliminary data.</text>
</comment>
<dbReference type="GO" id="GO:0003723">
    <property type="term" value="F:RNA binding"/>
    <property type="evidence" value="ECO:0007669"/>
    <property type="project" value="UniProtKB-UniRule"/>
</dbReference>
<organism evidence="4">
    <name type="scientific">Thermogladius calderae</name>
    <dbReference type="NCBI Taxonomy" id="1200300"/>
    <lineage>
        <taxon>Archaea</taxon>
        <taxon>Thermoproteota</taxon>
        <taxon>Thermoprotei</taxon>
        <taxon>Desulfurococcales</taxon>
        <taxon>Desulfurococcaceae</taxon>
        <taxon>Thermogladius</taxon>
    </lineage>
</organism>
<accession>A0A7J3XX02</accession>
<dbReference type="InterPro" id="IPR051925">
    <property type="entry name" value="RNA-binding_domain"/>
</dbReference>
<sequence>MHRVRVEKTVDDKIKEEVKRRLEGKVDVQLGKRGVSESFIREVRNRLDKKGVVKIRVLKSYLRTAGSDVESLAELIASRTGGVVRDVRGHTFILVKERKGG</sequence>
<dbReference type="Gene3D" id="3.30.110.60">
    <property type="entry name" value="YhbY-like"/>
    <property type="match status" value="1"/>
</dbReference>
<evidence type="ECO:0000256" key="1">
    <source>
        <dbReference type="ARBA" id="ARBA00022884"/>
    </source>
</evidence>
<evidence type="ECO:0000313" key="4">
    <source>
        <dbReference type="EMBL" id="HHP67234.1"/>
    </source>
</evidence>
<dbReference type="InterPro" id="IPR035920">
    <property type="entry name" value="YhbY-like_sf"/>
</dbReference>
<evidence type="ECO:0000259" key="3">
    <source>
        <dbReference type="PROSITE" id="PS51295"/>
    </source>
</evidence>
<evidence type="ECO:0000256" key="2">
    <source>
        <dbReference type="PROSITE-ProRule" id="PRU00626"/>
    </source>
</evidence>
<dbReference type="EMBL" id="DRYK01000009">
    <property type="protein sequence ID" value="HHP67234.1"/>
    <property type="molecule type" value="Genomic_DNA"/>
</dbReference>